<name>A0AAW8RUK6_ENTAV</name>
<accession>A0AAW8RUK6</accession>
<dbReference type="SMART" id="SM00530">
    <property type="entry name" value="HTH_XRE"/>
    <property type="match status" value="1"/>
</dbReference>
<dbReference type="SUPFAM" id="SSF47413">
    <property type="entry name" value="lambda repressor-like DNA-binding domains"/>
    <property type="match status" value="1"/>
</dbReference>
<proteinExistence type="predicted"/>
<dbReference type="PANTHER" id="PTHR46558:SF11">
    <property type="entry name" value="HTH-TYPE TRANSCRIPTIONAL REGULATOR XRE"/>
    <property type="match status" value="1"/>
</dbReference>
<dbReference type="Pfam" id="PF01381">
    <property type="entry name" value="HTH_3"/>
    <property type="match status" value="1"/>
</dbReference>
<evidence type="ECO:0000313" key="4">
    <source>
        <dbReference type="Proteomes" id="UP001260773"/>
    </source>
</evidence>
<evidence type="ECO:0000259" key="2">
    <source>
        <dbReference type="PROSITE" id="PS50943"/>
    </source>
</evidence>
<feature type="domain" description="HTH cro/C1-type" evidence="2">
    <location>
        <begin position="4"/>
        <end position="58"/>
    </location>
</feature>
<dbReference type="EMBL" id="JARPWH010000054">
    <property type="protein sequence ID" value="MDT2403523.1"/>
    <property type="molecule type" value="Genomic_DNA"/>
</dbReference>
<dbReference type="PANTHER" id="PTHR46558">
    <property type="entry name" value="TRACRIPTIONAL REGULATORY PROTEIN-RELATED-RELATED"/>
    <property type="match status" value="1"/>
</dbReference>
<sequence>MNKLKKAREKLGLKQDEAAESIGISYSLYQKMEQGLKTGNDDTKQKVATFFKLPIGYLFFNEEITKHDKEASK</sequence>
<evidence type="ECO:0000256" key="1">
    <source>
        <dbReference type="ARBA" id="ARBA00023125"/>
    </source>
</evidence>
<dbReference type="PROSITE" id="PS50943">
    <property type="entry name" value="HTH_CROC1"/>
    <property type="match status" value="1"/>
</dbReference>
<comment type="caution">
    <text evidence="3">The sequence shown here is derived from an EMBL/GenBank/DDBJ whole genome shotgun (WGS) entry which is preliminary data.</text>
</comment>
<protein>
    <submittedName>
        <fullName evidence="3">Helix-turn-helix transcriptional regulator</fullName>
    </submittedName>
</protein>
<keyword evidence="1" id="KW-0238">DNA-binding</keyword>
<dbReference type="Proteomes" id="UP001260773">
    <property type="component" value="Unassembled WGS sequence"/>
</dbReference>
<gene>
    <name evidence="3" type="ORF">P7D43_14210</name>
</gene>
<dbReference type="GO" id="GO:0003677">
    <property type="term" value="F:DNA binding"/>
    <property type="evidence" value="ECO:0007669"/>
    <property type="project" value="UniProtKB-KW"/>
</dbReference>
<dbReference type="InterPro" id="IPR010982">
    <property type="entry name" value="Lambda_DNA-bd_dom_sf"/>
</dbReference>
<dbReference type="Gene3D" id="1.10.260.40">
    <property type="entry name" value="lambda repressor-like DNA-binding domains"/>
    <property type="match status" value="1"/>
</dbReference>
<dbReference type="RefSeq" id="WP_311865402.1">
    <property type="nucleotide sequence ID" value="NZ_JARPWH010000054.1"/>
</dbReference>
<evidence type="ECO:0000313" key="3">
    <source>
        <dbReference type="EMBL" id="MDT2403523.1"/>
    </source>
</evidence>
<dbReference type="InterPro" id="IPR001387">
    <property type="entry name" value="Cro/C1-type_HTH"/>
</dbReference>
<reference evidence="3" key="1">
    <citation type="submission" date="2023-03" db="EMBL/GenBank/DDBJ databases">
        <authorList>
            <person name="Shen W."/>
            <person name="Cai J."/>
        </authorList>
    </citation>
    <scope>NUCLEOTIDE SEQUENCE</scope>
    <source>
        <strain evidence="3">P33-2</strain>
    </source>
</reference>
<dbReference type="AlphaFoldDB" id="A0AAW8RUK6"/>
<organism evidence="3 4">
    <name type="scientific">Enterococcus avium</name>
    <name type="common">Streptococcus avium</name>
    <dbReference type="NCBI Taxonomy" id="33945"/>
    <lineage>
        <taxon>Bacteria</taxon>
        <taxon>Bacillati</taxon>
        <taxon>Bacillota</taxon>
        <taxon>Bacilli</taxon>
        <taxon>Lactobacillales</taxon>
        <taxon>Enterococcaceae</taxon>
        <taxon>Enterococcus</taxon>
    </lineage>
</organism>
<dbReference type="CDD" id="cd00093">
    <property type="entry name" value="HTH_XRE"/>
    <property type="match status" value="1"/>
</dbReference>